<name>A0A317WNC2_9EURO</name>
<dbReference type="InterPro" id="IPR036291">
    <property type="entry name" value="NAD(P)-bd_dom_sf"/>
</dbReference>
<dbReference type="OrthoDB" id="3509362at2759"/>
<keyword evidence="3" id="KW-1185">Reference proteome</keyword>
<dbReference type="GO" id="GO:0016491">
    <property type="term" value="F:oxidoreductase activity"/>
    <property type="evidence" value="ECO:0007669"/>
    <property type="project" value="InterPro"/>
</dbReference>
<gene>
    <name evidence="2" type="ORF">BO94DRAFT_624094</name>
</gene>
<dbReference type="InterPro" id="IPR013154">
    <property type="entry name" value="ADH-like_N"/>
</dbReference>
<dbReference type="Proteomes" id="UP000246702">
    <property type="component" value="Unassembled WGS sequence"/>
</dbReference>
<evidence type="ECO:0000313" key="2">
    <source>
        <dbReference type="EMBL" id="PWY87954.1"/>
    </source>
</evidence>
<dbReference type="InterPro" id="IPR011032">
    <property type="entry name" value="GroES-like_sf"/>
</dbReference>
<dbReference type="CDD" id="cd08276">
    <property type="entry name" value="MDR7"/>
    <property type="match status" value="1"/>
</dbReference>
<dbReference type="Gene3D" id="3.90.180.10">
    <property type="entry name" value="Medium-chain alcohol dehydrogenases, catalytic domain"/>
    <property type="match status" value="1"/>
</dbReference>
<dbReference type="InterPro" id="IPR013149">
    <property type="entry name" value="ADH-like_C"/>
</dbReference>
<dbReference type="RefSeq" id="XP_025467737.1">
    <property type="nucleotide sequence ID" value="XM_025617195.1"/>
</dbReference>
<dbReference type="PANTHER" id="PTHR45033:SF2">
    <property type="entry name" value="ZINC-TYPE ALCOHOL DEHYDROGENASE-LIKE PROTEIN C1773.06C"/>
    <property type="match status" value="1"/>
</dbReference>
<dbReference type="SMART" id="SM00829">
    <property type="entry name" value="PKS_ER"/>
    <property type="match status" value="1"/>
</dbReference>
<dbReference type="Gene3D" id="3.40.50.720">
    <property type="entry name" value="NAD(P)-binding Rossmann-like Domain"/>
    <property type="match status" value="1"/>
</dbReference>
<dbReference type="Pfam" id="PF08240">
    <property type="entry name" value="ADH_N"/>
    <property type="match status" value="1"/>
</dbReference>
<dbReference type="EMBL" id="MSFK01000013">
    <property type="protein sequence ID" value="PWY87954.1"/>
    <property type="molecule type" value="Genomic_DNA"/>
</dbReference>
<feature type="domain" description="Enoyl reductase (ER)" evidence="1">
    <location>
        <begin position="21"/>
        <end position="347"/>
    </location>
</feature>
<comment type="caution">
    <text evidence="2">The sequence shown here is derived from an EMBL/GenBank/DDBJ whole genome shotgun (WGS) entry which is preliminary data.</text>
</comment>
<dbReference type="Pfam" id="PF00107">
    <property type="entry name" value="ADH_zinc_N"/>
    <property type="match status" value="1"/>
</dbReference>
<dbReference type="STRING" id="1450535.A0A317WNC2"/>
<dbReference type="SUPFAM" id="SSF50129">
    <property type="entry name" value="GroES-like"/>
    <property type="match status" value="1"/>
</dbReference>
<sequence>MSSSQVTHRRAFRRTDDYTPGNPKLKLVVEELPLPLAPTAVLIKVHALALNYRDANIANGGNPWPVIPNGILCNDAAGEVIAIGDKVKTFVIGDRAAPITDTENISGRETKRSWLAADEDGVMADYIVFDERVLCSLPYYLQWVDAATIPCAGVTAWSALKGMSIGQTVLIQGTGGVSVFALKLARAAGLRVILTSSSDEKLQQMKTKYSSPPVLTVNYSQTTDWDQEVLKLTDGVGVDIVVENGGTGSLVKSLRCTRRGGTVSQVGYLSKQDPSDLRELVPTLIDRRINLRGINAGSKHDMEDFCAALSASQMPLQDLVDKVFPFEQAEDAVEYIWQGKHIGKIVLQL</sequence>
<proteinExistence type="predicted"/>
<evidence type="ECO:0000259" key="1">
    <source>
        <dbReference type="SMART" id="SM00829"/>
    </source>
</evidence>
<dbReference type="SUPFAM" id="SSF51735">
    <property type="entry name" value="NAD(P)-binding Rossmann-fold domains"/>
    <property type="match status" value="1"/>
</dbReference>
<reference evidence="2 3" key="1">
    <citation type="submission" date="2016-12" db="EMBL/GenBank/DDBJ databases">
        <title>The genomes of Aspergillus section Nigri reveals drivers in fungal speciation.</title>
        <authorList>
            <consortium name="DOE Joint Genome Institute"/>
            <person name="Vesth T.C."/>
            <person name="Nybo J."/>
            <person name="Theobald S."/>
            <person name="Brandl J."/>
            <person name="Frisvad J.C."/>
            <person name="Nielsen K.F."/>
            <person name="Lyhne E.K."/>
            <person name="Kogle M.E."/>
            <person name="Kuo A."/>
            <person name="Riley R."/>
            <person name="Clum A."/>
            <person name="Nolan M."/>
            <person name="Lipzen A."/>
            <person name="Salamov A."/>
            <person name="Henrissat B."/>
            <person name="Wiebenga A."/>
            <person name="De Vries R.P."/>
            <person name="Grigoriev I.V."/>
            <person name="Mortensen U.H."/>
            <person name="Andersen M.R."/>
            <person name="Baker S.E."/>
        </authorList>
    </citation>
    <scope>NUCLEOTIDE SEQUENCE [LARGE SCALE GENOMIC DNA]</scope>
    <source>
        <strain evidence="2 3">CBS 115572</strain>
    </source>
</reference>
<dbReference type="InterPro" id="IPR052711">
    <property type="entry name" value="Zinc_ADH-like"/>
</dbReference>
<evidence type="ECO:0000313" key="3">
    <source>
        <dbReference type="Proteomes" id="UP000246702"/>
    </source>
</evidence>
<dbReference type="InterPro" id="IPR020843">
    <property type="entry name" value="ER"/>
</dbReference>
<dbReference type="PANTHER" id="PTHR45033">
    <property type="match status" value="1"/>
</dbReference>
<dbReference type="GeneID" id="37119338"/>
<protein>
    <submittedName>
        <fullName evidence="2">Alcohol dehydrogenase</fullName>
    </submittedName>
</protein>
<organism evidence="2 3">
    <name type="scientific">Aspergillus sclerotioniger CBS 115572</name>
    <dbReference type="NCBI Taxonomy" id="1450535"/>
    <lineage>
        <taxon>Eukaryota</taxon>
        <taxon>Fungi</taxon>
        <taxon>Dikarya</taxon>
        <taxon>Ascomycota</taxon>
        <taxon>Pezizomycotina</taxon>
        <taxon>Eurotiomycetes</taxon>
        <taxon>Eurotiomycetidae</taxon>
        <taxon>Eurotiales</taxon>
        <taxon>Aspergillaceae</taxon>
        <taxon>Aspergillus</taxon>
        <taxon>Aspergillus subgen. Circumdati</taxon>
    </lineage>
</organism>
<accession>A0A317WNC2</accession>
<dbReference type="AlphaFoldDB" id="A0A317WNC2"/>